<evidence type="ECO:0000313" key="1">
    <source>
        <dbReference type="EMBL" id="KAJ8352942.1"/>
    </source>
</evidence>
<reference evidence="1" key="1">
    <citation type="journal article" date="2023" name="Science">
        <title>Genome structures resolve the early diversification of teleost fishes.</title>
        <authorList>
            <person name="Parey E."/>
            <person name="Louis A."/>
            <person name="Montfort J."/>
            <person name="Bouchez O."/>
            <person name="Roques C."/>
            <person name="Iampietro C."/>
            <person name="Lluch J."/>
            <person name="Castinel A."/>
            <person name="Donnadieu C."/>
            <person name="Desvignes T."/>
            <person name="Floi Bucao C."/>
            <person name="Jouanno E."/>
            <person name="Wen M."/>
            <person name="Mejri S."/>
            <person name="Dirks R."/>
            <person name="Jansen H."/>
            <person name="Henkel C."/>
            <person name="Chen W.J."/>
            <person name="Zahm M."/>
            <person name="Cabau C."/>
            <person name="Klopp C."/>
            <person name="Thompson A.W."/>
            <person name="Robinson-Rechavi M."/>
            <person name="Braasch I."/>
            <person name="Lecointre G."/>
            <person name="Bobe J."/>
            <person name="Postlethwait J.H."/>
            <person name="Berthelot C."/>
            <person name="Roest Crollius H."/>
            <person name="Guiguen Y."/>
        </authorList>
    </citation>
    <scope>NUCLEOTIDE SEQUENCE</scope>
    <source>
        <strain evidence="1">NC1722</strain>
    </source>
</reference>
<comment type="caution">
    <text evidence="1">The sequence shown here is derived from an EMBL/GenBank/DDBJ whole genome shotgun (WGS) entry which is preliminary data.</text>
</comment>
<evidence type="ECO:0008006" key="3">
    <source>
        <dbReference type="Google" id="ProtNLM"/>
    </source>
</evidence>
<gene>
    <name evidence="1" type="ORF">AAFF_G00134480</name>
</gene>
<dbReference type="PANTHER" id="PTHR21301">
    <property type="entry name" value="REVERSE TRANSCRIPTASE"/>
    <property type="match status" value="1"/>
</dbReference>
<dbReference type="AlphaFoldDB" id="A0AAD7R124"/>
<proteinExistence type="predicted"/>
<dbReference type="EMBL" id="JAINUG010001959">
    <property type="protein sequence ID" value="KAJ8352942.1"/>
    <property type="molecule type" value="Genomic_DNA"/>
</dbReference>
<protein>
    <recommendedName>
        <fullName evidence="3">Reverse transcriptase domain-containing protein</fullName>
    </recommendedName>
</protein>
<keyword evidence="2" id="KW-1185">Reference proteome</keyword>
<accession>A0AAD7R124</accession>
<dbReference type="Proteomes" id="UP001221898">
    <property type="component" value="Unassembled WGS sequence"/>
</dbReference>
<evidence type="ECO:0000313" key="2">
    <source>
        <dbReference type="Proteomes" id="UP001221898"/>
    </source>
</evidence>
<name>A0AAD7R124_9TELE</name>
<organism evidence="1 2">
    <name type="scientific">Aldrovandia affinis</name>
    <dbReference type="NCBI Taxonomy" id="143900"/>
    <lineage>
        <taxon>Eukaryota</taxon>
        <taxon>Metazoa</taxon>
        <taxon>Chordata</taxon>
        <taxon>Craniata</taxon>
        <taxon>Vertebrata</taxon>
        <taxon>Euteleostomi</taxon>
        <taxon>Actinopterygii</taxon>
        <taxon>Neopterygii</taxon>
        <taxon>Teleostei</taxon>
        <taxon>Notacanthiformes</taxon>
        <taxon>Halosauridae</taxon>
        <taxon>Aldrovandia</taxon>
    </lineage>
</organism>
<sequence>MVSFDMVSLFTCNPTSEAVEAVRKCLMEDATWRTEPTSHPDQICTLLDLCLSTTYFHYNGSFYHQKHGCAMGSRIPIVANIYMEEAEQKALTSFSGTHTKPLDRGM</sequence>
<dbReference type="PANTHER" id="PTHR21301:SF11">
    <property type="entry name" value="GIY-YIG DOMAIN-CONTAINING PROTEIN"/>
    <property type="match status" value="1"/>
</dbReference>